<dbReference type="RefSeq" id="WP_021706818.1">
    <property type="nucleotide sequence ID" value="NZ_BATJ01000020.1"/>
</dbReference>
<keyword evidence="2" id="KW-1185">Reference proteome</keyword>
<organism evidence="1 2">
    <name type="scientific">Vibrio proteolyticus NBRC 13287</name>
    <dbReference type="NCBI Taxonomy" id="1219065"/>
    <lineage>
        <taxon>Bacteria</taxon>
        <taxon>Pseudomonadati</taxon>
        <taxon>Pseudomonadota</taxon>
        <taxon>Gammaproteobacteria</taxon>
        <taxon>Vibrionales</taxon>
        <taxon>Vibrionaceae</taxon>
        <taxon>Vibrio</taxon>
    </lineage>
</organism>
<reference evidence="1 2" key="1">
    <citation type="submission" date="2013-09" db="EMBL/GenBank/DDBJ databases">
        <title>Whole genome shotgun sequence of Vibrio proteolyticus NBRC 13287.</title>
        <authorList>
            <person name="Isaki S."/>
            <person name="Hosoyama A."/>
            <person name="Numata M."/>
            <person name="Hashimoto M."/>
            <person name="Hosoyama Y."/>
            <person name="Tsuchikane K."/>
            <person name="Noguchi M."/>
            <person name="Hirakata S."/>
            <person name="Ichikawa N."/>
            <person name="Ohji S."/>
            <person name="Yamazoe A."/>
            <person name="Fujita N."/>
        </authorList>
    </citation>
    <scope>NUCLEOTIDE SEQUENCE [LARGE SCALE GENOMIC DNA]</scope>
    <source>
        <strain evidence="1 2">NBRC 13287</strain>
    </source>
</reference>
<evidence type="ECO:0008006" key="3">
    <source>
        <dbReference type="Google" id="ProtNLM"/>
    </source>
</evidence>
<gene>
    <name evidence="1" type="ORF">VPR01S_20_00300</name>
</gene>
<proteinExistence type="predicted"/>
<evidence type="ECO:0000313" key="2">
    <source>
        <dbReference type="Proteomes" id="UP000016570"/>
    </source>
</evidence>
<evidence type="ECO:0000313" key="1">
    <source>
        <dbReference type="EMBL" id="GAD68850.1"/>
    </source>
</evidence>
<name>U3A589_VIBPR</name>
<dbReference type="Proteomes" id="UP000016570">
    <property type="component" value="Unassembled WGS sequence"/>
</dbReference>
<protein>
    <recommendedName>
        <fullName evidence="3">N-acetyltransferase domain-containing protein</fullName>
    </recommendedName>
</protein>
<dbReference type="eggNOG" id="ENOG50342QY">
    <property type="taxonomic scope" value="Bacteria"/>
</dbReference>
<dbReference type="EMBL" id="BATJ01000020">
    <property type="protein sequence ID" value="GAD68850.1"/>
    <property type="molecule type" value="Genomic_DNA"/>
</dbReference>
<sequence length="141" mass="16419">MSYMRFSGEKKLSKTLHKIDEYTGSQLMRLWGVASWPQVEGNYYLWSDCGVFVVINRVGYVELHMAMKDGERHWCRDAVTDVLTFIGDREVWAVIREERKRVCNLARKFGFVETWKGPSKVVGAGVKNIILMKRFSYGRCI</sequence>
<accession>U3A589</accession>
<dbReference type="AlphaFoldDB" id="U3A589"/>
<dbReference type="STRING" id="1219065.VPR01S_20_00300"/>
<comment type="caution">
    <text evidence="1">The sequence shown here is derived from an EMBL/GenBank/DDBJ whole genome shotgun (WGS) entry which is preliminary data.</text>
</comment>